<dbReference type="PANTHER" id="PTHR30050:SF4">
    <property type="entry name" value="ATP-BINDING PROTEIN RV3427C IN INSERTION SEQUENCE-RELATED"/>
    <property type="match status" value="1"/>
</dbReference>
<organism evidence="2 3">
    <name type="scientific">Thermodesulfitimonas autotrophica</name>
    <dbReference type="NCBI Taxonomy" id="1894989"/>
    <lineage>
        <taxon>Bacteria</taxon>
        <taxon>Bacillati</taxon>
        <taxon>Bacillota</taxon>
        <taxon>Clostridia</taxon>
        <taxon>Thermoanaerobacterales</taxon>
        <taxon>Thermoanaerobacteraceae</taxon>
        <taxon>Thermodesulfitimonas</taxon>
    </lineage>
</organism>
<protein>
    <submittedName>
        <fullName evidence="2">Replicative DNA helicase loader DnaI</fullName>
    </submittedName>
</protein>
<keyword evidence="2" id="KW-0347">Helicase</keyword>
<dbReference type="GO" id="GO:0006260">
    <property type="term" value="P:DNA replication"/>
    <property type="evidence" value="ECO:0007669"/>
    <property type="project" value="TreeGrafter"/>
</dbReference>
<dbReference type="Proteomes" id="UP000282654">
    <property type="component" value="Unassembled WGS sequence"/>
</dbReference>
<feature type="domain" description="AAA+ ATPase" evidence="1">
    <location>
        <begin position="93"/>
        <end position="226"/>
    </location>
</feature>
<dbReference type="Gene3D" id="3.40.50.300">
    <property type="entry name" value="P-loop containing nucleotide triphosphate hydrolases"/>
    <property type="match status" value="1"/>
</dbReference>
<evidence type="ECO:0000259" key="1">
    <source>
        <dbReference type="SMART" id="SM00382"/>
    </source>
</evidence>
<comment type="caution">
    <text evidence="2">The sequence shown here is derived from an EMBL/GenBank/DDBJ whole genome shotgun (WGS) entry which is preliminary data.</text>
</comment>
<keyword evidence="2" id="KW-0067">ATP-binding</keyword>
<dbReference type="RefSeq" id="WP_123928643.1">
    <property type="nucleotide sequence ID" value="NZ_RKRE01000002.1"/>
</dbReference>
<dbReference type="GO" id="GO:0005524">
    <property type="term" value="F:ATP binding"/>
    <property type="evidence" value="ECO:0007669"/>
    <property type="project" value="InterPro"/>
</dbReference>
<keyword evidence="2" id="KW-0378">Hydrolase</keyword>
<dbReference type="OrthoDB" id="9776217at2"/>
<proteinExistence type="predicted"/>
<dbReference type="SUPFAM" id="SSF52540">
    <property type="entry name" value="P-loop containing nucleoside triphosphate hydrolases"/>
    <property type="match status" value="1"/>
</dbReference>
<dbReference type="PANTHER" id="PTHR30050">
    <property type="entry name" value="CHROMOSOMAL REPLICATION INITIATOR PROTEIN DNAA"/>
    <property type="match status" value="1"/>
</dbReference>
<dbReference type="CDD" id="cd00009">
    <property type="entry name" value="AAA"/>
    <property type="match status" value="1"/>
</dbReference>
<reference evidence="2 3" key="1">
    <citation type="submission" date="2018-11" db="EMBL/GenBank/DDBJ databases">
        <title>Genomic Encyclopedia of Type Strains, Phase IV (KMG-IV): sequencing the most valuable type-strain genomes for metagenomic binning, comparative biology and taxonomic classification.</title>
        <authorList>
            <person name="Goeker M."/>
        </authorList>
    </citation>
    <scope>NUCLEOTIDE SEQUENCE [LARGE SCALE GENOMIC DNA]</scope>
    <source>
        <strain evidence="2 3">DSM 102936</strain>
    </source>
</reference>
<evidence type="ECO:0000313" key="2">
    <source>
        <dbReference type="EMBL" id="RPF46648.1"/>
    </source>
</evidence>
<sequence>MEEVCPKCQGRGLILRGEAAIPCECVKKSALLFRIAQAQLTPLMREYTFERFDFRYYSRTRKDGAKGISYRESAQRAYDAAREFVALFLAGKATEGLIFTGPVGAGKTFLACCIANAVLLAGKEVLFVAVPDFLDEIRATYDDGVVEHSEHELLSLAKSVPLLILDDLGAFIYTEWARQKIYSILNYRLNHCLPVVVTTNVALEDLEEYLGERTTSRLIEMCRPYRLLVEHDIRFVRRQEKEAHRR</sequence>
<keyword evidence="3" id="KW-1185">Reference proteome</keyword>
<evidence type="ECO:0000313" key="3">
    <source>
        <dbReference type="Proteomes" id="UP000282654"/>
    </source>
</evidence>
<gene>
    <name evidence="2" type="ORF">EDD75_0899</name>
</gene>
<dbReference type="Pfam" id="PF01695">
    <property type="entry name" value="IstB_IS21"/>
    <property type="match status" value="1"/>
</dbReference>
<keyword evidence="2" id="KW-0547">Nucleotide-binding</keyword>
<dbReference type="InterPro" id="IPR027417">
    <property type="entry name" value="P-loop_NTPase"/>
</dbReference>
<dbReference type="InterPro" id="IPR003593">
    <property type="entry name" value="AAA+_ATPase"/>
</dbReference>
<dbReference type="AlphaFoldDB" id="A0A3N5BAG7"/>
<dbReference type="GO" id="GO:0004386">
    <property type="term" value="F:helicase activity"/>
    <property type="evidence" value="ECO:0007669"/>
    <property type="project" value="UniProtKB-KW"/>
</dbReference>
<dbReference type="EMBL" id="RKRE01000002">
    <property type="protein sequence ID" value="RPF46648.1"/>
    <property type="molecule type" value="Genomic_DNA"/>
</dbReference>
<dbReference type="SMART" id="SM00382">
    <property type="entry name" value="AAA"/>
    <property type="match status" value="1"/>
</dbReference>
<dbReference type="InterPro" id="IPR002611">
    <property type="entry name" value="IstB_ATP-bd"/>
</dbReference>
<name>A0A3N5BAG7_9THEO</name>
<accession>A0A3N5BAG7</accession>